<dbReference type="EMBL" id="CAJVPY010039370">
    <property type="protein sequence ID" value="CAG8804807.1"/>
    <property type="molecule type" value="Genomic_DNA"/>
</dbReference>
<reference evidence="1" key="1">
    <citation type="submission" date="2021-06" db="EMBL/GenBank/DDBJ databases">
        <authorList>
            <person name="Kallberg Y."/>
            <person name="Tangrot J."/>
            <person name="Rosling A."/>
        </authorList>
    </citation>
    <scope>NUCLEOTIDE SEQUENCE</scope>
    <source>
        <strain evidence="1">MA453B</strain>
    </source>
</reference>
<name>A0A9N9PA32_9GLOM</name>
<dbReference type="Proteomes" id="UP000789405">
    <property type="component" value="Unassembled WGS sequence"/>
</dbReference>
<accession>A0A9N9PA32</accession>
<protein>
    <submittedName>
        <fullName evidence="1">14159_t:CDS:1</fullName>
    </submittedName>
</protein>
<dbReference type="AlphaFoldDB" id="A0A9N9PA32"/>
<gene>
    <name evidence="1" type="ORF">DERYTH_LOCUS24174</name>
</gene>
<sequence length="180" mass="19824">SIQALTMTNKNLNLNSPVLPNNEQLELPPLYTFPLLQNPSNLINPVEQNSIIYLLLYYNSFIQALTMTNENLNLNPSVLLINNEQLGLLSLYSFSLSQNNLINLAKQNSNSAINIPEPSFLSNAIPISSIFDSDINIPEFFSSSIAMPVFGISDSIIANAVSDISNSVIKMLAPSMDFRS</sequence>
<comment type="caution">
    <text evidence="1">The sequence shown here is derived from an EMBL/GenBank/DDBJ whole genome shotgun (WGS) entry which is preliminary data.</text>
</comment>
<evidence type="ECO:0000313" key="2">
    <source>
        <dbReference type="Proteomes" id="UP000789405"/>
    </source>
</evidence>
<organism evidence="1 2">
    <name type="scientific">Dentiscutata erythropus</name>
    <dbReference type="NCBI Taxonomy" id="1348616"/>
    <lineage>
        <taxon>Eukaryota</taxon>
        <taxon>Fungi</taxon>
        <taxon>Fungi incertae sedis</taxon>
        <taxon>Mucoromycota</taxon>
        <taxon>Glomeromycotina</taxon>
        <taxon>Glomeromycetes</taxon>
        <taxon>Diversisporales</taxon>
        <taxon>Gigasporaceae</taxon>
        <taxon>Dentiscutata</taxon>
    </lineage>
</organism>
<evidence type="ECO:0000313" key="1">
    <source>
        <dbReference type="EMBL" id="CAG8804807.1"/>
    </source>
</evidence>
<feature type="non-terminal residue" evidence="1">
    <location>
        <position position="1"/>
    </location>
</feature>
<keyword evidence="2" id="KW-1185">Reference proteome</keyword>
<proteinExistence type="predicted"/>